<keyword evidence="2" id="KW-1185">Reference proteome</keyword>
<protein>
    <recommendedName>
        <fullName evidence="3">Cysteine dioxygenase</fullName>
    </recommendedName>
</protein>
<name>A0A7W4W4V0_9GAMM</name>
<gene>
    <name evidence="1" type="ORF">FHR99_001138</name>
</gene>
<dbReference type="Proteomes" id="UP000537130">
    <property type="component" value="Unassembled WGS sequence"/>
</dbReference>
<sequence length="164" mass="19495">MSDHLPCKIIRGDKEHPYLERYYLCSVLGRRFYLHRFLGGDVDEALHNHPWKKSNSFLLTGGYRECISRRRGTDDYRQLSIESRQLKAGHLNRIDADCLHRIVEAKPETWTVFWHTIPRVQPWGFVVDDENGENRFEEYANGRGADWYKRAPKGKRCEERLAFR</sequence>
<reference evidence="1 2" key="1">
    <citation type="submission" date="2020-08" db="EMBL/GenBank/DDBJ databases">
        <title>Genomic Encyclopedia of Type Strains, Phase III (KMG-III): the genomes of soil and plant-associated and newly described type strains.</title>
        <authorList>
            <person name="Whitman W."/>
        </authorList>
    </citation>
    <scope>NUCLEOTIDE SEQUENCE [LARGE SCALE GENOMIC DNA]</scope>
    <source>
        <strain evidence="1 2">CECT 8654</strain>
    </source>
</reference>
<comment type="caution">
    <text evidence="1">The sequence shown here is derived from an EMBL/GenBank/DDBJ whole genome shotgun (WGS) entry which is preliminary data.</text>
</comment>
<dbReference type="EMBL" id="JACHWY010000001">
    <property type="protein sequence ID" value="MBB3046902.1"/>
    <property type="molecule type" value="Genomic_DNA"/>
</dbReference>
<organism evidence="1 2">
    <name type="scientific">Litorivivens lipolytica</name>
    <dbReference type="NCBI Taxonomy" id="1524264"/>
    <lineage>
        <taxon>Bacteria</taxon>
        <taxon>Pseudomonadati</taxon>
        <taxon>Pseudomonadota</taxon>
        <taxon>Gammaproteobacteria</taxon>
        <taxon>Litorivivens</taxon>
    </lineage>
</organism>
<dbReference type="AlphaFoldDB" id="A0A7W4W4V0"/>
<evidence type="ECO:0008006" key="3">
    <source>
        <dbReference type="Google" id="ProtNLM"/>
    </source>
</evidence>
<evidence type="ECO:0000313" key="1">
    <source>
        <dbReference type="EMBL" id="MBB3046902.1"/>
    </source>
</evidence>
<proteinExistence type="predicted"/>
<dbReference type="RefSeq" id="WP_183409557.1">
    <property type="nucleotide sequence ID" value="NZ_JACHWY010000001.1"/>
</dbReference>
<evidence type="ECO:0000313" key="2">
    <source>
        <dbReference type="Proteomes" id="UP000537130"/>
    </source>
</evidence>
<accession>A0A7W4W4V0</accession>